<keyword evidence="3 5" id="KW-0645">Protease</keyword>
<dbReference type="AlphaFoldDB" id="A0AA91Q1M2"/>
<dbReference type="InterPro" id="IPR038765">
    <property type="entry name" value="Papain-like_cys_pep_sf"/>
</dbReference>
<feature type="compositionally biased region" description="Polar residues" evidence="6">
    <location>
        <begin position="635"/>
        <end position="648"/>
    </location>
</feature>
<dbReference type="EC" id="3.4.19.12" evidence="5"/>
<accession>A0AA91Q1M2</accession>
<keyword evidence="5" id="KW-0833">Ubl conjugation pathway</keyword>
<dbReference type="Gene3D" id="3.90.70.10">
    <property type="entry name" value="Cysteine proteinases"/>
    <property type="match status" value="2"/>
</dbReference>
<dbReference type="FunFam" id="3.90.70.10:FF:000131">
    <property type="entry name" value="Ubiquitin carboxyl-terminal hydrolase"/>
    <property type="match status" value="1"/>
</dbReference>
<feature type="region of interest" description="Disordered" evidence="6">
    <location>
        <begin position="172"/>
        <end position="201"/>
    </location>
</feature>
<dbReference type="Proteomes" id="UP000195602">
    <property type="component" value="Unassembled WGS sequence"/>
</dbReference>
<evidence type="ECO:0000313" key="8">
    <source>
        <dbReference type="EMBL" id="OVF09653.1"/>
    </source>
</evidence>
<dbReference type="GO" id="GO:0005829">
    <property type="term" value="C:cytosol"/>
    <property type="evidence" value="ECO:0007669"/>
    <property type="project" value="TreeGrafter"/>
</dbReference>
<dbReference type="InterPro" id="IPR050164">
    <property type="entry name" value="Peptidase_C19"/>
</dbReference>
<dbReference type="Pfam" id="PF00443">
    <property type="entry name" value="UCH"/>
    <property type="match status" value="2"/>
</dbReference>
<name>A0AA91Q1M2_CLALS</name>
<feature type="compositionally biased region" description="Low complexity" evidence="6">
    <location>
        <begin position="84"/>
        <end position="103"/>
    </location>
</feature>
<evidence type="ECO:0000313" key="9">
    <source>
        <dbReference type="Proteomes" id="UP000195602"/>
    </source>
</evidence>
<dbReference type="PANTHER" id="PTHR24006">
    <property type="entry name" value="UBIQUITIN CARBOXYL-TERMINAL HYDROLASE"/>
    <property type="match status" value="1"/>
</dbReference>
<feature type="domain" description="USP" evidence="7">
    <location>
        <begin position="19"/>
        <end position="544"/>
    </location>
</feature>
<keyword evidence="4 5" id="KW-0378">Hydrolase</keyword>
<dbReference type="GO" id="GO:0006508">
    <property type="term" value="P:proteolysis"/>
    <property type="evidence" value="ECO:0007669"/>
    <property type="project" value="UniProtKB-KW"/>
</dbReference>
<dbReference type="PROSITE" id="PS00973">
    <property type="entry name" value="USP_2"/>
    <property type="match status" value="1"/>
</dbReference>
<evidence type="ECO:0000256" key="4">
    <source>
        <dbReference type="ARBA" id="ARBA00022801"/>
    </source>
</evidence>
<evidence type="ECO:0000259" key="7">
    <source>
        <dbReference type="PROSITE" id="PS50235"/>
    </source>
</evidence>
<dbReference type="PANTHER" id="PTHR24006:SF733">
    <property type="entry name" value="RE52890P"/>
    <property type="match status" value="1"/>
</dbReference>
<feature type="compositionally biased region" description="Low complexity" evidence="6">
    <location>
        <begin position="178"/>
        <end position="193"/>
    </location>
</feature>
<feature type="region of interest" description="Disordered" evidence="6">
    <location>
        <begin position="633"/>
        <end position="662"/>
    </location>
</feature>
<feature type="region of interest" description="Disordered" evidence="6">
    <location>
        <begin position="75"/>
        <end position="103"/>
    </location>
</feature>
<dbReference type="EMBL" id="LYUB02000004">
    <property type="protein sequence ID" value="OVF09653.1"/>
    <property type="molecule type" value="Genomic_DNA"/>
</dbReference>
<dbReference type="InterPro" id="IPR001394">
    <property type="entry name" value="Peptidase_C19_UCH"/>
</dbReference>
<dbReference type="PROSITE" id="PS00972">
    <property type="entry name" value="USP_1"/>
    <property type="match status" value="1"/>
</dbReference>
<dbReference type="SUPFAM" id="SSF54001">
    <property type="entry name" value="Cysteine proteinases"/>
    <property type="match status" value="1"/>
</dbReference>
<dbReference type="InterPro" id="IPR018200">
    <property type="entry name" value="USP_CS"/>
</dbReference>
<feature type="compositionally biased region" description="Basic residues" evidence="6">
    <location>
        <begin position="714"/>
        <end position="728"/>
    </location>
</feature>
<evidence type="ECO:0000256" key="1">
    <source>
        <dbReference type="ARBA" id="ARBA00000707"/>
    </source>
</evidence>
<evidence type="ECO:0000256" key="3">
    <source>
        <dbReference type="ARBA" id="ARBA00022670"/>
    </source>
</evidence>
<evidence type="ECO:0000256" key="2">
    <source>
        <dbReference type="ARBA" id="ARBA00009085"/>
    </source>
</evidence>
<feature type="compositionally biased region" description="Basic and acidic residues" evidence="6">
    <location>
        <begin position="678"/>
        <end position="692"/>
    </location>
</feature>
<dbReference type="InterPro" id="IPR028889">
    <property type="entry name" value="USP"/>
</dbReference>
<dbReference type="GO" id="GO:0004843">
    <property type="term" value="F:cysteine-type deubiquitinase activity"/>
    <property type="evidence" value="ECO:0007669"/>
    <property type="project" value="UniProtKB-UniRule"/>
</dbReference>
<reference evidence="8 9" key="1">
    <citation type="submission" date="2017-04" db="EMBL/GenBank/DDBJ databases">
        <title>Draft genome of the yeast Clavispora lusitaniae type strain CBS 6936.</title>
        <authorList>
            <person name="Durrens P."/>
            <person name="Klopp C."/>
            <person name="Biteau N."/>
            <person name="Fitton-Ouhabi V."/>
            <person name="Dementhon K."/>
            <person name="Accoceberry I."/>
            <person name="Sherman D.J."/>
            <person name="Noel T."/>
        </authorList>
    </citation>
    <scope>NUCLEOTIDE SEQUENCE [LARGE SCALE GENOMIC DNA]</scope>
    <source>
        <strain evidence="8 9">CBS 6936</strain>
    </source>
</reference>
<protein>
    <recommendedName>
        <fullName evidence="5">Ubiquitin carboxyl-terminal hydrolase</fullName>
        <ecNumber evidence="5">3.4.19.12</ecNumber>
    </recommendedName>
</protein>
<feature type="region of interest" description="Disordered" evidence="6">
    <location>
        <begin position="678"/>
        <end position="728"/>
    </location>
</feature>
<proteinExistence type="inferred from homology"/>
<comment type="catalytic activity">
    <reaction evidence="1 5">
        <text>Thiol-dependent hydrolysis of ester, thioester, amide, peptide and isopeptide bonds formed by the C-terminal Gly of ubiquitin (a 76-residue protein attached to proteins as an intracellular targeting signal).</text>
        <dbReference type="EC" id="3.4.19.12"/>
    </reaction>
</comment>
<dbReference type="GO" id="GO:0016579">
    <property type="term" value="P:protein deubiquitination"/>
    <property type="evidence" value="ECO:0007669"/>
    <property type="project" value="InterPro"/>
</dbReference>
<dbReference type="KEGG" id="clus:A9F13_04g01342"/>
<dbReference type="PROSITE" id="PS50235">
    <property type="entry name" value="USP_3"/>
    <property type="match status" value="1"/>
</dbReference>
<keyword evidence="5" id="KW-0788">Thiol protease</keyword>
<evidence type="ECO:0000256" key="6">
    <source>
        <dbReference type="SAM" id="MobiDB-lite"/>
    </source>
</evidence>
<comment type="similarity">
    <text evidence="2 5">Belongs to the peptidase C19 family.</text>
</comment>
<dbReference type="GO" id="GO:0005634">
    <property type="term" value="C:nucleus"/>
    <property type="evidence" value="ECO:0007669"/>
    <property type="project" value="TreeGrafter"/>
</dbReference>
<comment type="caution">
    <text evidence="8">The sequence shown here is derived from an EMBL/GenBank/DDBJ whole genome shotgun (WGS) entry which is preliminary data.</text>
</comment>
<evidence type="ECO:0000256" key="5">
    <source>
        <dbReference type="RuleBase" id="RU366025"/>
    </source>
</evidence>
<organism evidence="8 9">
    <name type="scientific">Clavispora lusitaniae</name>
    <name type="common">Candida lusitaniae</name>
    <dbReference type="NCBI Taxonomy" id="36911"/>
    <lineage>
        <taxon>Eukaryota</taxon>
        <taxon>Fungi</taxon>
        <taxon>Dikarya</taxon>
        <taxon>Ascomycota</taxon>
        <taxon>Saccharomycotina</taxon>
        <taxon>Pichiomycetes</taxon>
        <taxon>Metschnikowiaceae</taxon>
        <taxon>Clavispora</taxon>
    </lineage>
</organism>
<gene>
    <name evidence="8" type="ORF">A9F13_04g01342</name>
</gene>
<sequence>MTVEKPGQLPYGDGSFKIFGMENYGNTCYCNSILQCLFYTSKFRTELLKYNYTPHERRRTISGASPHGFTTKYEQLKSKRIKQQSKSSDGVQSNGSSAAAGKSSMRSSIFGKFSNLGNSNGNEDISSSKHSAYIENAATCHGLAIDQKLIVQRNPDLHCLQILVTRPNAMDEAENRNDNSNSSAALLDSNNSSQRQLSGEEAVGSVTAQSAFVIVGIPQPEPNVNPPINPFSPHPSAEQRKRSALINGPILNLDYPLSDEGKKNETCLLYALKDLFEAMVENESQIGVVSPAYFVRKLKDKNYLFRQVNMHQDAHEFCNYLINETIESVVHEKGEANNWCTNIFQGIITNETKCLSCESITSKDETFLDLSIDIPPGESAYSLTYSLNNFSKSETLNHQNKFYCNTCSSLQEAVKTIKLKKTPEILVINFKRFKYDDKLDRMVKLFDSISYPLKLRLFNTTSAGKQTDNAKPEDFSLYGLYALVVHIGGGPMHGHYVALCKCKAGLWFLFDDETVELVDESYVLRFFGNGPGLASAYILFYEKLDTSLDDGSGLDFGIDLNGIYNGDDYTMALQQMSPSCENGKHVEKKRENAPSDYEEFTYPEPYAPVSDATSVGRKSSIFKKSFMFESKENGDTVTKSVSRTSSNKDYAPDAPAQNGNGKTMNIFEKKTWVNGLKRKESKAEIPQQDRKVSQGSIKTLGSMKSEASGEVKEKRRGSIFGFKRKSKS</sequence>